<dbReference type="PANTHER" id="PTHR40758:SF1">
    <property type="entry name" value="CONSERVED PROTEIN"/>
    <property type="match status" value="1"/>
</dbReference>
<sequence length="264" mass="28121">MDFLDVIRSESARFSALARQLAPQAPVPTCPGWTGADLVYHLAEVQDFWAYVAVGSDGEDVAPLPRPENPAALPGLFDDASRRLATALAGADPGDVCWSWDDDGHHVGWVLRRQAHEALIHRVDAELAAGVPVTPVADELAADGVDEILAVMVAGVPGWSSFHPDGAAVRLEVADGAQAGRSWTLRVGRFRGVGPDSGREWDLPAAELTKDPATARTAVPLVGGAWELDRWLWGRGTLATLEALEPEQRAVAEGFRAMVAATTQ</sequence>
<dbReference type="InterPro" id="IPR017517">
    <property type="entry name" value="Maleyloyr_isom"/>
</dbReference>
<dbReference type="SUPFAM" id="SSF109854">
    <property type="entry name" value="DinB/YfiT-like putative metalloenzymes"/>
    <property type="match status" value="1"/>
</dbReference>
<dbReference type="Pfam" id="PF11716">
    <property type="entry name" value="MDMPI_N"/>
    <property type="match status" value="1"/>
</dbReference>
<organism evidence="2 3">
    <name type="scientific">Georgenia faecalis</name>
    <dbReference type="NCBI Taxonomy" id="2483799"/>
    <lineage>
        <taxon>Bacteria</taxon>
        <taxon>Bacillati</taxon>
        <taxon>Actinomycetota</taxon>
        <taxon>Actinomycetes</taxon>
        <taxon>Micrococcales</taxon>
        <taxon>Bogoriellaceae</taxon>
        <taxon>Georgenia</taxon>
    </lineage>
</organism>
<dbReference type="InterPro" id="IPR034660">
    <property type="entry name" value="DinB/YfiT-like"/>
</dbReference>
<proteinExistence type="predicted"/>
<reference evidence="3" key="1">
    <citation type="journal article" date="2019" name="Int. J. Syst. Evol. Microbiol.">
        <title>The Global Catalogue of Microorganisms (GCM) 10K type strain sequencing project: providing services to taxonomists for standard genome sequencing and annotation.</title>
        <authorList>
            <consortium name="The Broad Institute Genomics Platform"/>
            <consortium name="The Broad Institute Genome Sequencing Center for Infectious Disease"/>
            <person name="Wu L."/>
            <person name="Ma J."/>
        </authorList>
    </citation>
    <scope>NUCLEOTIDE SEQUENCE [LARGE SCALE GENOMIC DNA]</scope>
    <source>
        <strain evidence="3">JCM 3369</strain>
    </source>
</reference>
<dbReference type="Proteomes" id="UP001595955">
    <property type="component" value="Unassembled WGS sequence"/>
</dbReference>
<evidence type="ECO:0000313" key="2">
    <source>
        <dbReference type="EMBL" id="MFC4555818.1"/>
    </source>
</evidence>
<accession>A0ABV9DCF3</accession>
<evidence type="ECO:0000259" key="1">
    <source>
        <dbReference type="Pfam" id="PF11716"/>
    </source>
</evidence>
<dbReference type="InterPro" id="IPR024344">
    <property type="entry name" value="MDMPI_metal-binding"/>
</dbReference>
<dbReference type="EMBL" id="JBHSGF010000007">
    <property type="protein sequence ID" value="MFC4555818.1"/>
    <property type="molecule type" value="Genomic_DNA"/>
</dbReference>
<dbReference type="PANTHER" id="PTHR40758">
    <property type="entry name" value="CONSERVED PROTEIN"/>
    <property type="match status" value="1"/>
</dbReference>
<name>A0ABV9DCF3_9MICO</name>
<keyword evidence="3" id="KW-1185">Reference proteome</keyword>
<keyword evidence="2" id="KW-0413">Isomerase</keyword>
<gene>
    <name evidence="2" type="ORF">ACFO3F_11220</name>
</gene>
<comment type="caution">
    <text evidence="2">The sequence shown here is derived from an EMBL/GenBank/DDBJ whole genome shotgun (WGS) entry which is preliminary data.</text>
</comment>
<protein>
    <submittedName>
        <fullName evidence="2">Maleylpyruvate isomerase N-terminal domain-containing protein</fullName>
    </submittedName>
</protein>
<dbReference type="RefSeq" id="WP_122824273.1">
    <property type="nucleotide sequence ID" value="NZ_CP033325.1"/>
</dbReference>
<dbReference type="NCBIfam" id="TIGR03083">
    <property type="entry name" value="maleylpyruvate isomerase family mycothiol-dependent enzyme"/>
    <property type="match status" value="1"/>
</dbReference>
<evidence type="ECO:0000313" key="3">
    <source>
        <dbReference type="Proteomes" id="UP001595955"/>
    </source>
</evidence>
<feature type="domain" description="Mycothiol-dependent maleylpyruvate isomerase metal-binding" evidence="1">
    <location>
        <begin position="9"/>
        <end position="125"/>
    </location>
</feature>
<dbReference type="GO" id="GO:0016853">
    <property type="term" value="F:isomerase activity"/>
    <property type="evidence" value="ECO:0007669"/>
    <property type="project" value="UniProtKB-KW"/>
</dbReference>